<keyword evidence="2" id="KW-1185">Reference proteome</keyword>
<dbReference type="NCBIfam" id="NF047593">
    <property type="entry name" value="IS66_ISAeme5_TnpA"/>
    <property type="match status" value="1"/>
</dbReference>
<protein>
    <recommendedName>
        <fullName evidence="3">Transposase</fullName>
    </recommendedName>
</protein>
<dbReference type="EMBL" id="JNCF01000020">
    <property type="protein sequence ID" value="KGP63326.1"/>
    <property type="molecule type" value="Genomic_DNA"/>
</dbReference>
<organism evidence="1 2">
    <name type="scientific">Legionella norrlandica</name>
    <dbReference type="NCBI Taxonomy" id="1498499"/>
    <lineage>
        <taxon>Bacteria</taxon>
        <taxon>Pseudomonadati</taxon>
        <taxon>Pseudomonadota</taxon>
        <taxon>Gammaproteobacteria</taxon>
        <taxon>Legionellales</taxon>
        <taxon>Legionellaceae</taxon>
        <taxon>Legionella</taxon>
    </lineage>
</organism>
<evidence type="ECO:0000313" key="1">
    <source>
        <dbReference type="EMBL" id="KGP63326.1"/>
    </source>
</evidence>
<dbReference type="AlphaFoldDB" id="A0A0A2SUD3"/>
<evidence type="ECO:0008006" key="3">
    <source>
        <dbReference type="Google" id="ProtNLM"/>
    </source>
</evidence>
<gene>
    <name evidence="1" type="ORF">EP47_09350</name>
</gene>
<proteinExistence type="predicted"/>
<dbReference type="RefSeq" id="WP_035889212.1">
    <property type="nucleotide sequence ID" value="NZ_JNCF01000020.1"/>
</dbReference>
<accession>A0A0A2SUD3</accession>
<sequence length="60" mass="7216">MARETPYWDEIIERYKASGLTQVEFCKCNNVMLNQFLYRWHEKKKSLKRGMDKAVTSKKS</sequence>
<name>A0A0A2SUD3_9GAMM</name>
<dbReference type="Proteomes" id="UP000054422">
    <property type="component" value="Unassembled WGS sequence"/>
</dbReference>
<comment type="caution">
    <text evidence="1">The sequence shown here is derived from an EMBL/GenBank/DDBJ whole genome shotgun (WGS) entry which is preliminary data.</text>
</comment>
<dbReference type="OrthoDB" id="5651872at2"/>
<evidence type="ECO:0000313" key="2">
    <source>
        <dbReference type="Proteomes" id="UP000054422"/>
    </source>
</evidence>
<reference evidence="1 2" key="1">
    <citation type="submission" date="2014-05" db="EMBL/GenBank/DDBJ databases">
        <authorList>
            <person name="Rizzardi K."/>
            <person name="Winiecka-Krusnell J."/>
            <person name="Ramliden M."/>
            <person name="Alm E."/>
            <person name="Andersson S."/>
            <person name="Byfors S."/>
        </authorList>
    </citation>
    <scope>NUCLEOTIDE SEQUENCE [LARGE SCALE GENOMIC DNA]</scope>
    <source>
        <strain evidence="1 2">LEGN</strain>
    </source>
</reference>